<keyword evidence="1" id="KW-0812">Transmembrane</keyword>
<protein>
    <submittedName>
        <fullName evidence="2">Uncharacterized protein</fullName>
    </submittedName>
</protein>
<feature type="transmembrane region" description="Helical" evidence="1">
    <location>
        <begin position="94"/>
        <end position="113"/>
    </location>
</feature>
<evidence type="ECO:0000313" key="2">
    <source>
        <dbReference type="EMBL" id="MXU91310.1"/>
    </source>
</evidence>
<dbReference type="EMBL" id="GIFC01009227">
    <property type="protein sequence ID" value="MXU91310.1"/>
    <property type="molecule type" value="Transcribed_RNA"/>
</dbReference>
<keyword evidence="1" id="KW-1133">Transmembrane helix</keyword>
<organism evidence="2">
    <name type="scientific">Ixodes ricinus</name>
    <name type="common">Common tick</name>
    <name type="synonym">Acarus ricinus</name>
    <dbReference type="NCBI Taxonomy" id="34613"/>
    <lineage>
        <taxon>Eukaryota</taxon>
        <taxon>Metazoa</taxon>
        <taxon>Ecdysozoa</taxon>
        <taxon>Arthropoda</taxon>
        <taxon>Chelicerata</taxon>
        <taxon>Arachnida</taxon>
        <taxon>Acari</taxon>
        <taxon>Parasitiformes</taxon>
        <taxon>Ixodida</taxon>
        <taxon>Ixodoidea</taxon>
        <taxon>Ixodidae</taxon>
        <taxon>Ixodinae</taxon>
        <taxon>Ixodes</taxon>
    </lineage>
</organism>
<dbReference type="AlphaFoldDB" id="A0A6B0UNA4"/>
<sequence>MRPAAVLRKVVFLNWVTESYPVTPHKQLPTVSLILTPGHDSFSGNERAHASARFLKVHWHPKNRIFLGVNKDASCSHRHAKKYHNGKKNFPKRAFFYFWYFYLPLFTSSLLFVSDITDYKI</sequence>
<proteinExistence type="predicted"/>
<keyword evidence="1" id="KW-0472">Membrane</keyword>
<accession>A0A6B0UNA4</accession>
<reference evidence="2" key="1">
    <citation type="submission" date="2019-12" db="EMBL/GenBank/DDBJ databases">
        <title>An insight into the sialome of adult female Ixodes ricinus ticks feeding for 6 days.</title>
        <authorList>
            <person name="Perner J."/>
            <person name="Ribeiro J.M.C."/>
        </authorList>
    </citation>
    <scope>NUCLEOTIDE SEQUENCE</scope>
    <source>
        <strain evidence="2">Semi-engorged</strain>
        <tissue evidence="2">Salivary glands</tissue>
    </source>
</reference>
<evidence type="ECO:0000256" key="1">
    <source>
        <dbReference type="SAM" id="Phobius"/>
    </source>
</evidence>
<name>A0A6B0UNA4_IXORI</name>